<evidence type="ECO:0000313" key="15">
    <source>
        <dbReference type="Proteomes" id="UP000314986"/>
    </source>
</evidence>
<keyword evidence="15" id="KW-1185">Reference proteome</keyword>
<evidence type="ECO:0000256" key="4">
    <source>
        <dbReference type="ARBA" id="ARBA00022475"/>
    </source>
</evidence>
<evidence type="ECO:0000256" key="6">
    <source>
        <dbReference type="ARBA" id="ARBA00022729"/>
    </source>
</evidence>
<keyword evidence="4" id="KW-1003">Cell membrane</keyword>
<dbReference type="Gene3D" id="1.10.150.510">
    <property type="entry name" value="Receptor activity modifying family"/>
    <property type="match status" value="1"/>
</dbReference>
<dbReference type="InterPro" id="IPR038126">
    <property type="entry name" value="RAMP_sf"/>
</dbReference>
<reference evidence="15" key="2">
    <citation type="journal article" date="2007" name="PLoS Biol.">
        <title>Survey sequencing and comparative analysis of the elephant shark (Callorhinchus milii) genome.</title>
        <authorList>
            <person name="Venkatesh B."/>
            <person name="Kirkness E.F."/>
            <person name="Loh Y.H."/>
            <person name="Halpern A.L."/>
            <person name="Lee A.P."/>
            <person name="Johnson J."/>
            <person name="Dandona N."/>
            <person name="Viswanathan L.D."/>
            <person name="Tay A."/>
            <person name="Venter J.C."/>
            <person name="Strausberg R.L."/>
            <person name="Brenner S."/>
        </authorList>
    </citation>
    <scope>NUCLEOTIDE SEQUENCE [LARGE SCALE GENOMIC DNA]</scope>
</reference>
<proteinExistence type="inferred from homology"/>
<evidence type="ECO:0000313" key="14">
    <source>
        <dbReference type="Ensembl" id="ENSCMIP00000015169.1"/>
    </source>
</evidence>
<keyword evidence="6" id="KW-0732">Signal</keyword>
<keyword evidence="5 13" id="KW-0812">Transmembrane</keyword>
<keyword evidence="8 13" id="KW-0472">Membrane</keyword>
<evidence type="ECO:0000256" key="2">
    <source>
        <dbReference type="ARBA" id="ARBA00007087"/>
    </source>
</evidence>
<dbReference type="OrthoDB" id="9940331at2759"/>
<dbReference type="Ensembl" id="ENSCMIT00000015488.1">
    <property type="protein sequence ID" value="ENSCMIP00000015169.1"/>
    <property type="gene ID" value="ENSCMIG00000007439.1"/>
</dbReference>
<dbReference type="Proteomes" id="UP000314986">
    <property type="component" value="Unassembled WGS sequence"/>
</dbReference>
<dbReference type="InterPro" id="IPR006985">
    <property type="entry name" value="RAMP"/>
</dbReference>
<dbReference type="RefSeq" id="XP_007904514.1">
    <property type="nucleotide sequence ID" value="XM_007906323.2"/>
</dbReference>
<dbReference type="PANTHER" id="PTHR14076">
    <property type="entry name" value="RECEPTOR ACTIVITY MODIFYING PROTEIN RAMP"/>
    <property type="match status" value="1"/>
</dbReference>
<protein>
    <recommendedName>
        <fullName evidence="12">Receptor activity-modifying protein 3</fullName>
    </recommendedName>
</protein>
<dbReference type="STRING" id="7868.ENSCMIP00000015169"/>
<comment type="similarity">
    <text evidence="2">Belongs to the RAMP family.</text>
</comment>
<keyword evidence="3" id="KW-0813">Transport</keyword>
<dbReference type="GO" id="GO:0008277">
    <property type="term" value="P:regulation of G protein-coupled receptor signaling pathway"/>
    <property type="evidence" value="ECO:0007669"/>
    <property type="project" value="InterPro"/>
</dbReference>
<reference evidence="15" key="1">
    <citation type="journal article" date="2006" name="Science">
        <title>Ancient noncoding elements conserved in the human genome.</title>
        <authorList>
            <person name="Venkatesh B."/>
            <person name="Kirkness E.F."/>
            <person name="Loh Y.H."/>
            <person name="Halpern A.L."/>
            <person name="Lee A.P."/>
            <person name="Johnson J."/>
            <person name="Dandona N."/>
            <person name="Viswanathan L.D."/>
            <person name="Tay A."/>
            <person name="Venter J.C."/>
            <person name="Strausberg R.L."/>
            <person name="Brenner S."/>
        </authorList>
    </citation>
    <scope>NUCLEOTIDE SEQUENCE [LARGE SCALE GENOMIC DNA]</scope>
</reference>
<dbReference type="PANTHER" id="PTHR14076:SF2">
    <property type="entry name" value="RECEPTOR ACTIVITY-MODIFYING PROTEIN 3"/>
    <property type="match status" value="1"/>
</dbReference>
<evidence type="ECO:0000256" key="12">
    <source>
        <dbReference type="ARBA" id="ARBA00041072"/>
    </source>
</evidence>
<evidence type="ECO:0000256" key="9">
    <source>
        <dbReference type="ARBA" id="ARBA00023157"/>
    </source>
</evidence>
<evidence type="ECO:0000256" key="7">
    <source>
        <dbReference type="ARBA" id="ARBA00022989"/>
    </source>
</evidence>
<dbReference type="GO" id="GO:0005886">
    <property type="term" value="C:plasma membrane"/>
    <property type="evidence" value="ECO:0007669"/>
    <property type="project" value="UniProtKB-SubCell"/>
</dbReference>
<evidence type="ECO:0000256" key="8">
    <source>
        <dbReference type="ARBA" id="ARBA00023136"/>
    </source>
</evidence>
<evidence type="ECO:0000256" key="5">
    <source>
        <dbReference type="ARBA" id="ARBA00022692"/>
    </source>
</evidence>
<dbReference type="GO" id="GO:0043235">
    <property type="term" value="C:receptor complex"/>
    <property type="evidence" value="ECO:0007669"/>
    <property type="project" value="TreeGrafter"/>
</dbReference>
<dbReference type="GO" id="GO:0072659">
    <property type="term" value="P:protein localization to plasma membrane"/>
    <property type="evidence" value="ECO:0007669"/>
    <property type="project" value="TreeGrafter"/>
</dbReference>
<keyword evidence="9" id="KW-1015">Disulfide bond</keyword>
<dbReference type="GeneTree" id="ENSGT00940000161026"/>
<keyword evidence="7 13" id="KW-1133">Transmembrane helix</keyword>
<gene>
    <name evidence="14" type="primary">LOC103187008</name>
</gene>
<dbReference type="GeneID" id="103187008"/>
<reference evidence="14" key="5">
    <citation type="submission" date="2025-09" db="UniProtKB">
        <authorList>
            <consortium name="Ensembl"/>
        </authorList>
    </citation>
    <scope>IDENTIFICATION</scope>
</reference>
<dbReference type="GO" id="GO:0006886">
    <property type="term" value="P:intracellular protein transport"/>
    <property type="evidence" value="ECO:0007669"/>
    <property type="project" value="InterPro"/>
</dbReference>
<keyword evidence="11" id="KW-0325">Glycoprotein</keyword>
<dbReference type="GO" id="GO:0032870">
    <property type="term" value="P:cellular response to hormone stimulus"/>
    <property type="evidence" value="ECO:0007669"/>
    <property type="project" value="TreeGrafter"/>
</dbReference>
<reference evidence="15" key="3">
    <citation type="journal article" date="2014" name="Nature">
        <title>Elephant shark genome provides unique insights into gnathostome evolution.</title>
        <authorList>
            <consortium name="International Elephant Shark Genome Sequencing Consortium"/>
            <person name="Venkatesh B."/>
            <person name="Lee A.P."/>
            <person name="Ravi V."/>
            <person name="Maurya A.K."/>
            <person name="Lian M.M."/>
            <person name="Swann J.B."/>
            <person name="Ohta Y."/>
            <person name="Flajnik M.F."/>
            <person name="Sutoh Y."/>
            <person name="Kasahara M."/>
            <person name="Hoon S."/>
            <person name="Gangu V."/>
            <person name="Roy S.W."/>
            <person name="Irimia M."/>
            <person name="Korzh V."/>
            <person name="Kondrychyn I."/>
            <person name="Lim Z.W."/>
            <person name="Tay B.H."/>
            <person name="Tohari S."/>
            <person name="Kong K.W."/>
            <person name="Ho S."/>
            <person name="Lorente-Galdos B."/>
            <person name="Quilez J."/>
            <person name="Marques-Bonet T."/>
            <person name="Raney B.J."/>
            <person name="Ingham P.W."/>
            <person name="Tay A."/>
            <person name="Hillier L.W."/>
            <person name="Minx P."/>
            <person name="Boehm T."/>
            <person name="Wilson R.K."/>
            <person name="Brenner S."/>
            <person name="Warren W.C."/>
        </authorList>
    </citation>
    <scope>NUCLEOTIDE SEQUENCE [LARGE SCALE GENOMIC DNA]</scope>
</reference>
<dbReference type="GO" id="GO:0031623">
    <property type="term" value="P:receptor internalization"/>
    <property type="evidence" value="ECO:0007669"/>
    <property type="project" value="TreeGrafter"/>
</dbReference>
<dbReference type="GO" id="GO:0009986">
    <property type="term" value="C:cell surface"/>
    <property type="evidence" value="ECO:0007669"/>
    <property type="project" value="TreeGrafter"/>
</dbReference>
<dbReference type="GO" id="GO:0006816">
    <property type="term" value="P:calcium ion transport"/>
    <property type="evidence" value="ECO:0007669"/>
    <property type="project" value="TreeGrafter"/>
</dbReference>
<sequence length="183" mass="21089">MQRFPKPQWIVMEKDAFILLLLHCLLLAVWGNSCLISALSAKEHTNLYNESQSSQAVNKNKLCNETAILEVMQICGKSFEEQINQIHPKYWCNFTHIVSHYSRFSFCTEMGTENQNCYWPNPQVENYIISVHKMFFSNCTLETVILQDPPEGTLIILIAVPVFLTTVMIALVVWCSKRNDILV</sequence>
<keyword evidence="10" id="KW-0675">Receptor</keyword>
<name>A0A4W3I1Z7_CALMI</name>
<accession>A0A4W3I1Z7</accession>
<evidence type="ECO:0000256" key="1">
    <source>
        <dbReference type="ARBA" id="ARBA00004251"/>
    </source>
</evidence>
<evidence type="ECO:0000256" key="13">
    <source>
        <dbReference type="SAM" id="Phobius"/>
    </source>
</evidence>
<dbReference type="GO" id="GO:0015026">
    <property type="term" value="F:coreceptor activity"/>
    <property type="evidence" value="ECO:0007669"/>
    <property type="project" value="InterPro"/>
</dbReference>
<dbReference type="OMA" id="VAVWKWC"/>
<organism evidence="14 15">
    <name type="scientific">Callorhinchus milii</name>
    <name type="common">Ghost shark</name>
    <dbReference type="NCBI Taxonomy" id="7868"/>
    <lineage>
        <taxon>Eukaryota</taxon>
        <taxon>Metazoa</taxon>
        <taxon>Chordata</taxon>
        <taxon>Craniata</taxon>
        <taxon>Vertebrata</taxon>
        <taxon>Chondrichthyes</taxon>
        <taxon>Holocephali</taxon>
        <taxon>Chimaeriformes</taxon>
        <taxon>Callorhinchidae</taxon>
        <taxon>Callorhinchus</taxon>
    </lineage>
</organism>
<dbReference type="KEGG" id="cmk:103187008"/>
<dbReference type="InParanoid" id="A0A4W3I1Z7"/>
<feature type="transmembrane region" description="Helical" evidence="13">
    <location>
        <begin position="154"/>
        <end position="175"/>
    </location>
</feature>
<dbReference type="GO" id="GO:0007186">
    <property type="term" value="P:G protein-coupled receptor signaling pathway"/>
    <property type="evidence" value="ECO:0007669"/>
    <property type="project" value="TreeGrafter"/>
</dbReference>
<evidence type="ECO:0000256" key="11">
    <source>
        <dbReference type="ARBA" id="ARBA00023180"/>
    </source>
</evidence>
<reference evidence="14" key="4">
    <citation type="submission" date="2025-08" db="UniProtKB">
        <authorList>
            <consortium name="Ensembl"/>
        </authorList>
    </citation>
    <scope>IDENTIFICATION</scope>
</reference>
<evidence type="ECO:0000256" key="10">
    <source>
        <dbReference type="ARBA" id="ARBA00023170"/>
    </source>
</evidence>
<comment type="subcellular location">
    <subcellularLocation>
        <location evidence="1">Cell membrane</location>
        <topology evidence="1">Single-pass type I membrane protein</topology>
    </subcellularLocation>
</comment>
<dbReference type="AlphaFoldDB" id="A0A4W3I1Z7"/>
<dbReference type="Pfam" id="PF04901">
    <property type="entry name" value="RAMP"/>
    <property type="match status" value="1"/>
</dbReference>
<evidence type="ECO:0000256" key="3">
    <source>
        <dbReference type="ARBA" id="ARBA00022448"/>
    </source>
</evidence>